<dbReference type="EMBL" id="VOSK01000008">
    <property type="protein sequence ID" value="MPR24553.1"/>
    <property type="molecule type" value="Genomic_DNA"/>
</dbReference>
<evidence type="ECO:0000313" key="3">
    <source>
        <dbReference type="Proteomes" id="UP000403266"/>
    </source>
</evidence>
<keyword evidence="1" id="KW-0812">Transmembrane</keyword>
<feature type="transmembrane region" description="Helical" evidence="1">
    <location>
        <begin position="51"/>
        <end position="69"/>
    </location>
</feature>
<protein>
    <submittedName>
        <fullName evidence="2">Uncharacterized protein</fullName>
    </submittedName>
</protein>
<sequence>MFSVFWMMESWEEAEPLRGPTKVNFLTQSLAGLLASLICSYAIYRFWKHRSATLGIVLGLVAAGAAMTLHRM</sequence>
<accession>A0A5N7MCF0</accession>
<dbReference type="Proteomes" id="UP000403266">
    <property type="component" value="Unassembled WGS sequence"/>
</dbReference>
<reference evidence="2 3" key="1">
    <citation type="journal article" date="2019" name="Syst. Appl. Microbiol.">
        <title>Microvirga tunisiensis sp. nov., a root nodule symbiotic bacterium isolated from Lupinus micranthus and L. luteus grown in Northern Tunisia.</title>
        <authorList>
            <person name="Msaddak A."/>
            <person name="Rejili M."/>
            <person name="Duran D."/>
            <person name="Mars M."/>
            <person name="Palacios J.M."/>
            <person name="Ruiz-Argueso T."/>
            <person name="Rey L."/>
            <person name="Imperial J."/>
        </authorList>
    </citation>
    <scope>NUCLEOTIDE SEQUENCE [LARGE SCALE GENOMIC DNA]</scope>
    <source>
        <strain evidence="2 3">Lmie10</strain>
    </source>
</reference>
<keyword evidence="3" id="KW-1185">Reference proteome</keyword>
<dbReference type="AlphaFoldDB" id="A0A5N7MCF0"/>
<name>A0A5N7MCF0_9HYPH</name>
<feature type="transmembrane region" description="Helical" evidence="1">
    <location>
        <begin position="25"/>
        <end position="44"/>
    </location>
</feature>
<keyword evidence="1" id="KW-1133">Transmembrane helix</keyword>
<keyword evidence="1" id="KW-0472">Membrane</keyword>
<dbReference type="OrthoDB" id="8020698at2"/>
<proteinExistence type="predicted"/>
<organism evidence="2 3">
    <name type="scientific">Microvirga tunisiensis</name>
    <dbReference type="NCBI Taxonomy" id="2108360"/>
    <lineage>
        <taxon>Bacteria</taxon>
        <taxon>Pseudomonadati</taxon>
        <taxon>Pseudomonadota</taxon>
        <taxon>Alphaproteobacteria</taxon>
        <taxon>Hyphomicrobiales</taxon>
        <taxon>Methylobacteriaceae</taxon>
        <taxon>Microvirga</taxon>
    </lineage>
</organism>
<evidence type="ECO:0000256" key="1">
    <source>
        <dbReference type="SAM" id="Phobius"/>
    </source>
</evidence>
<evidence type="ECO:0000313" key="2">
    <source>
        <dbReference type="EMBL" id="MPR24553.1"/>
    </source>
</evidence>
<comment type="caution">
    <text evidence="2">The sequence shown here is derived from an EMBL/GenBank/DDBJ whole genome shotgun (WGS) entry which is preliminary data.</text>
</comment>
<gene>
    <name evidence="2" type="ORF">FS320_04730</name>
</gene>
<dbReference type="RefSeq" id="WP_152709802.1">
    <property type="nucleotide sequence ID" value="NZ_VOSJ01000009.1"/>
</dbReference>